<keyword evidence="4" id="KW-0963">Cytoplasm</keyword>
<organism evidence="8 9">
    <name type="scientific">Poecilia reticulata</name>
    <name type="common">Guppy</name>
    <name type="synonym">Acanthophacelus reticulatus</name>
    <dbReference type="NCBI Taxonomy" id="8081"/>
    <lineage>
        <taxon>Eukaryota</taxon>
        <taxon>Metazoa</taxon>
        <taxon>Chordata</taxon>
        <taxon>Craniata</taxon>
        <taxon>Vertebrata</taxon>
        <taxon>Euteleostomi</taxon>
        <taxon>Actinopterygii</taxon>
        <taxon>Neopterygii</taxon>
        <taxon>Teleostei</taxon>
        <taxon>Neoteleostei</taxon>
        <taxon>Acanthomorphata</taxon>
        <taxon>Ovalentaria</taxon>
        <taxon>Atherinomorphae</taxon>
        <taxon>Cyprinodontiformes</taxon>
        <taxon>Poeciliidae</taxon>
        <taxon>Poeciliinae</taxon>
        <taxon>Poecilia</taxon>
    </lineage>
</organism>
<dbReference type="AlphaFoldDB" id="A0A3P9N7K2"/>
<evidence type="ECO:0000256" key="1">
    <source>
        <dbReference type="ARBA" id="ARBA00004496"/>
    </source>
</evidence>
<dbReference type="GO" id="GO:0016491">
    <property type="term" value="F:oxidoreductase activity"/>
    <property type="evidence" value="ECO:0007669"/>
    <property type="project" value="UniProtKB-KW"/>
</dbReference>
<evidence type="ECO:0000256" key="3">
    <source>
        <dbReference type="ARBA" id="ARBA00016432"/>
    </source>
</evidence>
<evidence type="ECO:0000313" key="9">
    <source>
        <dbReference type="Proteomes" id="UP000242638"/>
    </source>
</evidence>
<keyword evidence="5" id="KW-0521">NADP</keyword>
<sequence length="104" mass="11263">MGGNEGGGGGGLDKWNFFGTRSVVHKSPTDPGSETSTFSLQSYFGLQKSSTMDGTNTQISQNVEEPAKFMPPKIEISDTESKRVSPRPHKLKPRDMNVLTPSGF</sequence>
<dbReference type="Bgee" id="ENSPREG00000003845">
    <property type="expression patterns" value="Expressed in caudal fin and 1 other cell type or tissue"/>
</dbReference>
<dbReference type="Proteomes" id="UP000242638">
    <property type="component" value="Unassembled WGS sequence"/>
</dbReference>
<comment type="similarity">
    <text evidence="2">Belongs to the P33MONOX family.</text>
</comment>
<reference evidence="9" key="1">
    <citation type="submission" date="2013-11" db="EMBL/GenBank/DDBJ databases">
        <title>The genomic landscape of the Guanapo guppy.</title>
        <authorList>
            <person name="Kuenstner A."/>
            <person name="Dreyer C."/>
        </authorList>
    </citation>
    <scope>NUCLEOTIDE SEQUENCE</scope>
    <source>
        <strain evidence="9">Guanapo</strain>
    </source>
</reference>
<dbReference type="Ensembl" id="ENSPRET00000005602.1">
    <property type="protein sequence ID" value="ENSPREP00000005527.1"/>
    <property type="gene ID" value="ENSPREG00000003845.1"/>
</dbReference>
<protein>
    <recommendedName>
        <fullName evidence="3">Putative monooxygenase p33MONOX</fullName>
    </recommendedName>
</protein>
<proteinExistence type="inferred from homology"/>
<dbReference type="OMA" id="MDGANTQ"/>
<name>A0A3P9N7K2_POERE</name>
<dbReference type="GO" id="GO:0005737">
    <property type="term" value="C:cytoplasm"/>
    <property type="evidence" value="ECO:0007669"/>
    <property type="project" value="UniProtKB-SubCell"/>
</dbReference>
<keyword evidence="6" id="KW-0560">Oxidoreductase</keyword>
<evidence type="ECO:0000256" key="4">
    <source>
        <dbReference type="ARBA" id="ARBA00022490"/>
    </source>
</evidence>
<comment type="subcellular location">
    <subcellularLocation>
        <location evidence="1">Cytoplasm</location>
    </subcellularLocation>
</comment>
<feature type="region of interest" description="Disordered" evidence="7">
    <location>
        <begin position="74"/>
        <end position="104"/>
    </location>
</feature>
<accession>A0A3P9N7K2</accession>
<dbReference type="InterPro" id="IPR026759">
    <property type="entry name" value="P33MONOX"/>
</dbReference>
<evidence type="ECO:0000256" key="2">
    <source>
        <dbReference type="ARBA" id="ARBA00008758"/>
    </source>
</evidence>
<dbReference type="PANTHER" id="PTHR28342">
    <property type="entry name" value="MONOOXYGENASE P33MONOX-RELATED"/>
    <property type="match status" value="1"/>
</dbReference>
<reference evidence="8" key="3">
    <citation type="submission" date="2025-09" db="UniProtKB">
        <authorList>
            <consortium name="Ensembl"/>
        </authorList>
    </citation>
    <scope>IDENTIFICATION</scope>
    <source>
        <strain evidence="8">Guanapo</strain>
    </source>
</reference>
<evidence type="ECO:0000256" key="5">
    <source>
        <dbReference type="ARBA" id="ARBA00022857"/>
    </source>
</evidence>
<keyword evidence="9" id="KW-1185">Reference proteome</keyword>
<evidence type="ECO:0000313" key="8">
    <source>
        <dbReference type="Ensembl" id="ENSPREP00000005527.1"/>
    </source>
</evidence>
<dbReference type="Pfam" id="PF15302">
    <property type="entry name" value="P33MONOX"/>
    <property type="match status" value="1"/>
</dbReference>
<evidence type="ECO:0000256" key="7">
    <source>
        <dbReference type="SAM" id="MobiDB-lite"/>
    </source>
</evidence>
<reference evidence="8" key="2">
    <citation type="submission" date="2025-08" db="UniProtKB">
        <authorList>
            <consortium name="Ensembl"/>
        </authorList>
    </citation>
    <scope>IDENTIFICATION</scope>
    <source>
        <strain evidence="8">Guanapo</strain>
    </source>
</reference>
<dbReference type="GeneTree" id="ENSGT00940000174372"/>
<evidence type="ECO:0000256" key="6">
    <source>
        <dbReference type="ARBA" id="ARBA00023002"/>
    </source>
</evidence>
<dbReference type="PANTHER" id="PTHR28342:SF1">
    <property type="entry name" value="MONOOXYGENASE P33MONOX-RELATED"/>
    <property type="match status" value="1"/>
</dbReference>